<keyword evidence="2 6" id="KW-0819">tRNA processing</keyword>
<protein>
    <recommendedName>
        <fullName evidence="6">tRNA(Ile)-lysidine synthase</fullName>
        <ecNumber evidence="6">6.3.4.19</ecNumber>
    </recommendedName>
    <alternativeName>
        <fullName evidence="6">tRNA(Ile)-2-lysyl-cytidine synthase</fullName>
    </alternativeName>
    <alternativeName>
        <fullName evidence="6">tRNA(Ile)-lysidine synthetase</fullName>
    </alternativeName>
</protein>
<keyword evidence="10" id="KW-1185">Reference proteome</keyword>
<dbReference type="EC" id="6.3.4.19" evidence="6"/>
<evidence type="ECO:0000313" key="10">
    <source>
        <dbReference type="Proteomes" id="UP000008915"/>
    </source>
</evidence>
<evidence type="ECO:0000313" key="9">
    <source>
        <dbReference type="EMBL" id="ADU50258.1"/>
    </source>
</evidence>
<dbReference type="InterPro" id="IPR011063">
    <property type="entry name" value="TilS/TtcA_N"/>
</dbReference>
<evidence type="ECO:0000256" key="5">
    <source>
        <dbReference type="ARBA" id="ARBA00048539"/>
    </source>
</evidence>
<dbReference type="HOGENOM" id="CLU_018869_0_1_9"/>
<feature type="compositionally biased region" description="Low complexity" evidence="7">
    <location>
        <begin position="508"/>
        <end position="522"/>
    </location>
</feature>
<evidence type="ECO:0000256" key="1">
    <source>
        <dbReference type="ARBA" id="ARBA00022598"/>
    </source>
</evidence>
<feature type="region of interest" description="Disordered" evidence="7">
    <location>
        <begin position="356"/>
        <end position="390"/>
    </location>
</feature>
<comment type="subcellular location">
    <subcellularLocation>
        <location evidence="6">Cytoplasm</location>
    </subcellularLocation>
</comment>
<keyword evidence="4 6" id="KW-0067">ATP-binding</keyword>
<feature type="region of interest" description="Disordered" evidence="7">
    <location>
        <begin position="631"/>
        <end position="668"/>
    </location>
</feature>
<dbReference type="SUPFAM" id="SSF82829">
    <property type="entry name" value="MesJ substrate recognition domain-like"/>
    <property type="match status" value="1"/>
</dbReference>
<reference evidence="10" key="2">
    <citation type="journal article" date="2010" name="Stand. Genomic Sci.">
        <title>Complete genome sequence of Thermaerobacter marianensis type strain (7p75aT).</title>
        <authorList>
            <person name="Han C."/>
            <person name="Gu W."/>
            <person name="Zhang X."/>
            <person name="Lapidus A."/>
            <person name="Nolan M."/>
            <person name="Copeland A."/>
            <person name="Lucas S."/>
            <person name="Glavina Del Rio T."/>
            <person name="Tice H."/>
            <person name="Cheng J."/>
            <person name="Tapia R."/>
            <person name="Goodwin L."/>
            <person name="Pitluck S."/>
            <person name="Pagani I."/>
            <person name="Ivanova N."/>
            <person name="Mavromatis K."/>
            <person name="Mikhailova N."/>
            <person name="Pati A."/>
            <person name="Chen A."/>
            <person name="Palaniappan K."/>
            <person name="Land M."/>
            <person name="Hauser L."/>
            <person name="Chang Y."/>
            <person name="Jeffries C."/>
            <person name="Schneider S."/>
            <person name="Rohde M."/>
            <person name="Goker M."/>
            <person name="Pukall R."/>
            <person name="Woyke T."/>
            <person name="Bristow J."/>
            <person name="Eisen J."/>
            <person name="Markowitz V."/>
            <person name="Hugenholtz P."/>
            <person name="Kyrpides N."/>
            <person name="Klenk H."/>
            <person name="Detter J."/>
        </authorList>
    </citation>
    <scope>NUCLEOTIDE SEQUENCE [LARGE SCALE GENOMIC DNA]</scope>
    <source>
        <strain evidence="10">ATCC 700841 / DSM 12885 / JCM 10246 / 7p75a</strain>
    </source>
</reference>
<keyword evidence="3 6" id="KW-0547">Nucleotide-binding</keyword>
<dbReference type="AlphaFoldDB" id="E6SL56"/>
<evidence type="ECO:0000256" key="2">
    <source>
        <dbReference type="ARBA" id="ARBA00022694"/>
    </source>
</evidence>
<feature type="region of interest" description="Disordered" evidence="7">
    <location>
        <begin position="426"/>
        <end position="447"/>
    </location>
</feature>
<reference evidence="9 10" key="1">
    <citation type="journal article" date="2010" name="Stand. Genomic Sci.">
        <title>Complete genome sequence of Thermaerobacter marianensis type strain (7p75a).</title>
        <authorList>
            <person name="Han C."/>
            <person name="Gu W."/>
            <person name="Zhang X."/>
            <person name="Lapidus A."/>
            <person name="Nolan M."/>
            <person name="Copeland A."/>
            <person name="Lucas S."/>
            <person name="Del Rio T.G."/>
            <person name="Tice H."/>
            <person name="Cheng J.F."/>
            <person name="Tapia R."/>
            <person name="Goodwin L."/>
            <person name="Pitluck S."/>
            <person name="Pagani I."/>
            <person name="Ivanova N."/>
            <person name="Mavromatis K."/>
            <person name="Mikhailova N."/>
            <person name="Pati A."/>
            <person name="Chen A."/>
            <person name="Palaniappan K."/>
            <person name="Land M."/>
            <person name="Hauser L."/>
            <person name="Chang Y.J."/>
            <person name="Jeffries C.D."/>
            <person name="Schneider S."/>
            <person name="Rohde M."/>
            <person name="Goker M."/>
            <person name="Pukall R."/>
            <person name="Woyke T."/>
            <person name="Bristow J."/>
            <person name="Eisen J.A."/>
            <person name="Markowitz V."/>
            <person name="Hugenholtz P."/>
            <person name="Kyrpides N.C."/>
            <person name="Klenk H.P."/>
            <person name="Detter J.C."/>
        </authorList>
    </citation>
    <scope>NUCLEOTIDE SEQUENCE [LARGE SCALE GENOMIC DNA]</scope>
    <source>
        <strain evidence="10">ATCC 700841 / DSM 12885 / JCM 10246 / 7p75a</strain>
    </source>
</reference>
<dbReference type="RefSeq" id="WP_013494563.1">
    <property type="nucleotide sequence ID" value="NC_014831.1"/>
</dbReference>
<accession>E6SL56</accession>
<organism evidence="9 10">
    <name type="scientific">Thermaerobacter marianensis (strain ATCC 700841 / DSM 12885 / JCM 10246 / 7p75a)</name>
    <dbReference type="NCBI Taxonomy" id="644966"/>
    <lineage>
        <taxon>Bacteria</taxon>
        <taxon>Bacillati</taxon>
        <taxon>Bacillota</taxon>
        <taxon>Clostridia</taxon>
        <taxon>Eubacteriales</taxon>
        <taxon>Clostridiales Family XVII. Incertae Sedis</taxon>
        <taxon>Thermaerobacter</taxon>
    </lineage>
</organism>
<dbReference type="KEGG" id="tmr:Tmar_0133"/>
<comment type="function">
    <text evidence="6">Ligates lysine onto the cytidine present at position 34 of the AUA codon-specific tRNA(Ile) that contains the anticodon CAU, in an ATP-dependent manner. Cytidine is converted to lysidine, thus changing the amino acid specificity of the tRNA from methionine to isoleucine.</text>
</comment>
<dbReference type="Gene3D" id="3.40.50.620">
    <property type="entry name" value="HUPs"/>
    <property type="match status" value="1"/>
</dbReference>
<name>E6SL56_THEM7</name>
<dbReference type="EMBL" id="CP002344">
    <property type="protein sequence ID" value="ADU50258.1"/>
    <property type="molecule type" value="Genomic_DNA"/>
</dbReference>
<dbReference type="Proteomes" id="UP000008915">
    <property type="component" value="Chromosome"/>
</dbReference>
<dbReference type="PANTHER" id="PTHR43033:SF1">
    <property type="entry name" value="TRNA(ILE)-LYSIDINE SYNTHASE-RELATED"/>
    <property type="match status" value="1"/>
</dbReference>
<evidence type="ECO:0000256" key="4">
    <source>
        <dbReference type="ARBA" id="ARBA00022840"/>
    </source>
</evidence>
<proteinExistence type="inferred from homology"/>
<dbReference type="eggNOG" id="COG0037">
    <property type="taxonomic scope" value="Bacteria"/>
</dbReference>
<keyword evidence="1 6" id="KW-0436">Ligase</keyword>
<feature type="domain" description="tRNA(Ile)-lysidine/2-thiocytidine synthase N-terminal" evidence="8">
    <location>
        <begin position="27"/>
        <end position="203"/>
    </location>
</feature>
<feature type="compositionally biased region" description="Gly residues" evidence="7">
    <location>
        <begin position="497"/>
        <end position="507"/>
    </location>
</feature>
<evidence type="ECO:0000256" key="6">
    <source>
        <dbReference type="HAMAP-Rule" id="MF_01161"/>
    </source>
</evidence>
<sequence length="668" mass="69851">MDEPGNLEAEVEAFARQHRLLRPGHRVLVAVSGGRDSTVLLDLLHRLQERLGLAALGVAHVDHGLRPGSADDARWVAEQAAARGLPFLLRRVCVERGRRSLEDAARAARYRALREMAGEFGAHRVALAHHAGDQAETVLMRLVAGAGVRGLAGMRPRRGPFVRPLLAVTPARLAAYAAARGLTWRDDPTNRDLRILRNRVRHRLLPLLEAEFNLRTVETLARVATLLAAEADLLDRRTRRLEARLGTAVVPAVPVDGQAAGAGATTAGGGTVAAWACRVADLARLAVADQRRLLQAAFFRRAGRPLPWARCEAVRTLVRQAALGGTGGRVDLPGGWRARCDGAWLWLEPAEGAAGRPRRLRRQAPVGATRRGTSPAGATAPGEPGTCREEPAPLVLPVPGAVPLGCGLWLRARWLHGTAARQAAAALDEARTPSPVSPTRIPGRDDPRVGARFAFRALIGQRALDEAAAAEDCASVTGAGRDAAGGGAAPPRPGHPVGTGDGDGTGAAGRAAGETAGAPRPGTQWVLVVRPPRPGETLQALGSRGQRPVERLYRAAVRRGDLYVIDPRTGTGGVLPPRAVAVAADAGGGAGPGSGGAGRERILWLAGVRTAAACRVLPDEEAVLCLEVTARPPREPGGDAAAAGSAGGAACRRGHEEGDRRSGPARHP</sequence>
<feature type="compositionally biased region" description="Basic and acidic residues" evidence="7">
    <location>
        <begin position="653"/>
        <end position="662"/>
    </location>
</feature>
<evidence type="ECO:0000256" key="7">
    <source>
        <dbReference type="SAM" id="MobiDB-lite"/>
    </source>
</evidence>
<feature type="binding site" evidence="6">
    <location>
        <begin position="32"/>
        <end position="37"/>
    </location>
    <ligand>
        <name>ATP</name>
        <dbReference type="ChEBI" id="CHEBI:30616"/>
    </ligand>
</feature>
<dbReference type="Pfam" id="PF01171">
    <property type="entry name" value="ATP_bind_3"/>
    <property type="match status" value="1"/>
</dbReference>
<feature type="compositionally biased region" description="Low complexity" evidence="7">
    <location>
        <begin position="638"/>
        <end position="650"/>
    </location>
</feature>
<dbReference type="CDD" id="cd01992">
    <property type="entry name" value="TilS_N"/>
    <property type="match status" value="1"/>
</dbReference>
<dbReference type="NCBIfam" id="TIGR02432">
    <property type="entry name" value="lysidine_TilS_N"/>
    <property type="match status" value="1"/>
</dbReference>
<evidence type="ECO:0000256" key="3">
    <source>
        <dbReference type="ARBA" id="ARBA00022741"/>
    </source>
</evidence>
<dbReference type="SUPFAM" id="SSF52402">
    <property type="entry name" value="Adenine nucleotide alpha hydrolases-like"/>
    <property type="match status" value="1"/>
</dbReference>
<evidence type="ECO:0000259" key="8">
    <source>
        <dbReference type="Pfam" id="PF01171"/>
    </source>
</evidence>
<dbReference type="GO" id="GO:0005524">
    <property type="term" value="F:ATP binding"/>
    <property type="evidence" value="ECO:0007669"/>
    <property type="project" value="UniProtKB-UniRule"/>
</dbReference>
<comment type="domain">
    <text evidence="6">The N-terminal region contains the highly conserved SGGXDS motif, predicted to be a P-loop motif involved in ATP binding.</text>
</comment>
<dbReference type="Gene3D" id="1.20.59.20">
    <property type="match status" value="1"/>
</dbReference>
<gene>
    <name evidence="6" type="primary">tilS</name>
    <name evidence="9" type="ordered locus">Tmar_0133</name>
</gene>
<feature type="region of interest" description="Disordered" evidence="7">
    <location>
        <begin position="479"/>
        <end position="522"/>
    </location>
</feature>
<dbReference type="HAMAP" id="MF_01161">
    <property type="entry name" value="tRNA_Ile_lys_synt"/>
    <property type="match status" value="1"/>
</dbReference>
<dbReference type="STRING" id="644966.Tmar_0133"/>
<dbReference type="GO" id="GO:0032267">
    <property type="term" value="F:tRNA(Ile)-lysidine synthase activity"/>
    <property type="evidence" value="ECO:0007669"/>
    <property type="project" value="UniProtKB-EC"/>
</dbReference>
<dbReference type="GO" id="GO:0006400">
    <property type="term" value="P:tRNA modification"/>
    <property type="evidence" value="ECO:0007669"/>
    <property type="project" value="UniProtKB-UniRule"/>
</dbReference>
<keyword evidence="6" id="KW-0963">Cytoplasm</keyword>
<dbReference type="InterPro" id="IPR014729">
    <property type="entry name" value="Rossmann-like_a/b/a_fold"/>
</dbReference>
<dbReference type="PANTHER" id="PTHR43033">
    <property type="entry name" value="TRNA(ILE)-LYSIDINE SYNTHASE-RELATED"/>
    <property type="match status" value="1"/>
</dbReference>
<dbReference type="OrthoDB" id="9807403at2"/>
<comment type="similarity">
    <text evidence="6">Belongs to the tRNA(Ile)-lysidine synthase family.</text>
</comment>
<comment type="catalytic activity">
    <reaction evidence="5 6">
        <text>cytidine(34) in tRNA(Ile2) + L-lysine + ATP = lysidine(34) in tRNA(Ile2) + AMP + diphosphate + H(+)</text>
        <dbReference type="Rhea" id="RHEA:43744"/>
        <dbReference type="Rhea" id="RHEA-COMP:10625"/>
        <dbReference type="Rhea" id="RHEA-COMP:10670"/>
        <dbReference type="ChEBI" id="CHEBI:15378"/>
        <dbReference type="ChEBI" id="CHEBI:30616"/>
        <dbReference type="ChEBI" id="CHEBI:32551"/>
        <dbReference type="ChEBI" id="CHEBI:33019"/>
        <dbReference type="ChEBI" id="CHEBI:82748"/>
        <dbReference type="ChEBI" id="CHEBI:83665"/>
        <dbReference type="ChEBI" id="CHEBI:456215"/>
        <dbReference type="EC" id="6.3.4.19"/>
    </reaction>
</comment>
<dbReference type="InterPro" id="IPR012795">
    <property type="entry name" value="tRNA_Ile_lys_synt_N"/>
</dbReference>
<dbReference type="GO" id="GO:0005737">
    <property type="term" value="C:cytoplasm"/>
    <property type="evidence" value="ECO:0007669"/>
    <property type="project" value="UniProtKB-SubCell"/>
</dbReference>
<dbReference type="InterPro" id="IPR012094">
    <property type="entry name" value="tRNA_Ile_lys_synt"/>
</dbReference>